<accession>A0A6D2K5P5</accession>
<reference evidence="2" key="1">
    <citation type="submission" date="2020-01" db="EMBL/GenBank/DDBJ databases">
        <authorList>
            <person name="Mishra B."/>
        </authorList>
    </citation>
    <scope>NUCLEOTIDE SEQUENCE [LARGE SCALE GENOMIC DNA]</scope>
</reference>
<proteinExistence type="predicted"/>
<evidence type="ECO:0000313" key="3">
    <source>
        <dbReference type="Proteomes" id="UP000467841"/>
    </source>
</evidence>
<dbReference type="PANTHER" id="PTHR33116">
    <property type="entry name" value="REVERSE TRANSCRIPTASE ZINC-BINDING DOMAIN-CONTAINING PROTEIN-RELATED-RELATED"/>
    <property type="match status" value="1"/>
</dbReference>
<dbReference type="PANTHER" id="PTHR33116:SF84">
    <property type="entry name" value="RNA-DIRECTED DNA POLYMERASE"/>
    <property type="match status" value="1"/>
</dbReference>
<dbReference type="AlphaFoldDB" id="A0A6D2K5P5"/>
<dbReference type="Pfam" id="PF13966">
    <property type="entry name" value="zf-RVT"/>
    <property type="match status" value="1"/>
</dbReference>
<feature type="domain" description="Reverse transcriptase zinc-binding" evidence="1">
    <location>
        <begin position="43"/>
        <end position="127"/>
    </location>
</feature>
<evidence type="ECO:0000259" key="1">
    <source>
        <dbReference type="Pfam" id="PF13966"/>
    </source>
</evidence>
<evidence type="ECO:0000313" key="2">
    <source>
        <dbReference type="EMBL" id="CAA7047417.1"/>
    </source>
</evidence>
<organism evidence="2 3">
    <name type="scientific">Microthlaspi erraticum</name>
    <dbReference type="NCBI Taxonomy" id="1685480"/>
    <lineage>
        <taxon>Eukaryota</taxon>
        <taxon>Viridiplantae</taxon>
        <taxon>Streptophyta</taxon>
        <taxon>Embryophyta</taxon>
        <taxon>Tracheophyta</taxon>
        <taxon>Spermatophyta</taxon>
        <taxon>Magnoliopsida</taxon>
        <taxon>eudicotyledons</taxon>
        <taxon>Gunneridae</taxon>
        <taxon>Pentapetalae</taxon>
        <taxon>rosids</taxon>
        <taxon>malvids</taxon>
        <taxon>Brassicales</taxon>
        <taxon>Brassicaceae</taxon>
        <taxon>Coluteocarpeae</taxon>
        <taxon>Microthlaspi</taxon>
    </lineage>
</organism>
<dbReference type="EMBL" id="CACVBM020001373">
    <property type="protein sequence ID" value="CAA7047417.1"/>
    <property type="molecule type" value="Genomic_DNA"/>
</dbReference>
<dbReference type="OrthoDB" id="1108283at2759"/>
<comment type="caution">
    <text evidence="2">The sequence shown here is derived from an EMBL/GenBank/DDBJ whole genome shotgun (WGS) entry which is preliminary data.</text>
</comment>
<dbReference type="Proteomes" id="UP000467841">
    <property type="component" value="Unassembled WGS sequence"/>
</dbReference>
<sequence length="196" mass="22741">MWFLHAARTENQVSLQAHLTTLSLTDQEDYYEWEIDGTVSGKYSMGLVYQELRQEQEVVPWGKIVWNRGGIPKHNFLVWLFVMNRCPTRDRILGWGLQTDPHCLLCNSGMETRDHLLFDCPVSWLIWSEIARRCNLQSARGWSDSNSQMKALVAGNVGNRLTLIAWQASIYWIWHERNERLFVGGLHHGANRSPDS</sequence>
<protein>
    <recommendedName>
        <fullName evidence="1">Reverse transcriptase zinc-binding domain-containing protein</fullName>
    </recommendedName>
</protein>
<dbReference type="InterPro" id="IPR026960">
    <property type="entry name" value="RVT-Znf"/>
</dbReference>
<keyword evidence="3" id="KW-1185">Reference proteome</keyword>
<gene>
    <name evidence="2" type="ORF">MERR_LOCUS34652</name>
</gene>
<name>A0A6D2K5P5_9BRAS</name>